<dbReference type="SUPFAM" id="SSF54736">
    <property type="entry name" value="ClpS-like"/>
    <property type="match status" value="1"/>
</dbReference>
<keyword evidence="1" id="KW-0689">Ribosomal protein</keyword>
<evidence type="ECO:0000259" key="3">
    <source>
        <dbReference type="Pfam" id="PF00542"/>
    </source>
</evidence>
<dbReference type="PANTHER" id="PTHR45987:SF6">
    <property type="entry name" value="RIBOSOMAL PROTEIN L12_ ATP-DEPENDENT CLP PROTEASE ADAPTOR PROTEIN CLPS FAMILY PROTEIN"/>
    <property type="match status" value="1"/>
</dbReference>
<dbReference type="GO" id="GO:0006412">
    <property type="term" value="P:translation"/>
    <property type="evidence" value="ECO:0007669"/>
    <property type="project" value="InterPro"/>
</dbReference>
<dbReference type="GO" id="GO:0003729">
    <property type="term" value="F:mRNA binding"/>
    <property type="evidence" value="ECO:0007669"/>
    <property type="project" value="TreeGrafter"/>
</dbReference>
<feature type="domain" description="Large ribosomal subunit protein bL12 C-terminal" evidence="3">
    <location>
        <begin position="55"/>
        <end position="104"/>
    </location>
</feature>
<gene>
    <name evidence="4" type="ORF">SVIM_LOCUS206593</name>
</gene>
<dbReference type="GO" id="GO:0005840">
    <property type="term" value="C:ribosome"/>
    <property type="evidence" value="ECO:0007669"/>
    <property type="project" value="UniProtKB-KW"/>
</dbReference>
<sequence>MIIEIAERIASLPPEEQSQIGPALGCNLKHPKPQPISTENMDLGSPGGARCQCCKAKLKVIKEVRTFTNLGTKEVKDVLVKKVPCVLKQGVTKDEGNDIMEKIKGGVAVME</sequence>
<evidence type="ECO:0000313" key="4">
    <source>
        <dbReference type="EMBL" id="VFU38192.1"/>
    </source>
</evidence>
<dbReference type="GO" id="GO:1990904">
    <property type="term" value="C:ribonucleoprotein complex"/>
    <property type="evidence" value="ECO:0007669"/>
    <property type="project" value="UniProtKB-KW"/>
</dbReference>
<reference evidence="4" key="1">
    <citation type="submission" date="2019-03" db="EMBL/GenBank/DDBJ databases">
        <authorList>
            <person name="Mank J."/>
            <person name="Almeida P."/>
        </authorList>
    </citation>
    <scope>NUCLEOTIDE SEQUENCE</scope>
    <source>
        <strain evidence="4">78183</strain>
    </source>
</reference>
<evidence type="ECO:0000256" key="1">
    <source>
        <dbReference type="ARBA" id="ARBA00022980"/>
    </source>
</evidence>
<evidence type="ECO:0000256" key="2">
    <source>
        <dbReference type="ARBA" id="ARBA00023274"/>
    </source>
</evidence>
<proteinExistence type="predicted"/>
<organism evidence="4">
    <name type="scientific">Salix viminalis</name>
    <name type="common">Common osier</name>
    <name type="synonym">Basket willow</name>
    <dbReference type="NCBI Taxonomy" id="40686"/>
    <lineage>
        <taxon>Eukaryota</taxon>
        <taxon>Viridiplantae</taxon>
        <taxon>Streptophyta</taxon>
        <taxon>Embryophyta</taxon>
        <taxon>Tracheophyta</taxon>
        <taxon>Spermatophyta</taxon>
        <taxon>Magnoliopsida</taxon>
        <taxon>eudicotyledons</taxon>
        <taxon>Gunneridae</taxon>
        <taxon>Pentapetalae</taxon>
        <taxon>rosids</taxon>
        <taxon>fabids</taxon>
        <taxon>Malpighiales</taxon>
        <taxon>Salicaceae</taxon>
        <taxon>Saliceae</taxon>
        <taxon>Salix</taxon>
    </lineage>
</organism>
<dbReference type="PANTHER" id="PTHR45987">
    <property type="entry name" value="39S RIBOSOMAL PROTEIN L12"/>
    <property type="match status" value="1"/>
</dbReference>
<keyword evidence="2" id="KW-0687">Ribonucleoprotein</keyword>
<name>A0A6N2LC68_SALVM</name>
<dbReference type="GO" id="GO:0003735">
    <property type="term" value="F:structural constituent of ribosome"/>
    <property type="evidence" value="ECO:0007669"/>
    <property type="project" value="InterPro"/>
</dbReference>
<dbReference type="Pfam" id="PF00542">
    <property type="entry name" value="Ribosomal_L12"/>
    <property type="match status" value="1"/>
</dbReference>
<dbReference type="InterPro" id="IPR000206">
    <property type="entry name" value="Ribosomal_bL12"/>
</dbReference>
<protein>
    <recommendedName>
        <fullName evidence="3">Large ribosomal subunit protein bL12 C-terminal domain-containing protein</fullName>
    </recommendedName>
</protein>
<dbReference type="EMBL" id="CAADRP010001358">
    <property type="protein sequence ID" value="VFU38192.1"/>
    <property type="molecule type" value="Genomic_DNA"/>
</dbReference>
<dbReference type="InterPro" id="IPR013823">
    <property type="entry name" value="Ribosomal_bL12_C"/>
</dbReference>
<accession>A0A6N2LC68</accession>
<dbReference type="AlphaFoldDB" id="A0A6N2LC68"/>
<dbReference type="InterPro" id="IPR014719">
    <property type="entry name" value="Ribosomal_bL12_C/ClpS-like"/>
</dbReference>
<dbReference type="Gene3D" id="3.30.1390.10">
    <property type="match status" value="1"/>
</dbReference>